<name>A0A226DYK8_FOLCA</name>
<dbReference type="OrthoDB" id="9983019at2759"/>
<proteinExistence type="inferred from homology"/>
<evidence type="ECO:0000313" key="2">
    <source>
        <dbReference type="EMBL" id="OXA50140.1"/>
    </source>
</evidence>
<comment type="similarity">
    <text evidence="1">Belongs to the FPP/GGPP synthase family.</text>
</comment>
<comment type="caution">
    <text evidence="2">The sequence shown here is derived from an EMBL/GenBank/DDBJ whole genome shotgun (WGS) entry which is preliminary data.</text>
</comment>
<evidence type="ECO:0000256" key="1">
    <source>
        <dbReference type="RuleBase" id="RU004466"/>
    </source>
</evidence>
<dbReference type="GO" id="GO:1990234">
    <property type="term" value="C:transferase complex"/>
    <property type="evidence" value="ECO:0007669"/>
    <property type="project" value="TreeGrafter"/>
</dbReference>
<protein>
    <submittedName>
        <fullName evidence="2">Decaprenyl-diphosphate synthase subunit 2</fullName>
    </submittedName>
</protein>
<dbReference type="Proteomes" id="UP000198287">
    <property type="component" value="Unassembled WGS sequence"/>
</dbReference>
<dbReference type="GO" id="GO:0005739">
    <property type="term" value="C:mitochondrion"/>
    <property type="evidence" value="ECO:0007669"/>
    <property type="project" value="TreeGrafter"/>
</dbReference>
<dbReference type="PANTHER" id="PTHR12001">
    <property type="entry name" value="GERANYLGERANYL PYROPHOSPHATE SYNTHASE"/>
    <property type="match status" value="1"/>
</dbReference>
<keyword evidence="1" id="KW-0808">Transferase</keyword>
<dbReference type="InterPro" id="IPR008949">
    <property type="entry name" value="Isoprenoid_synthase_dom_sf"/>
</dbReference>
<evidence type="ECO:0000313" key="3">
    <source>
        <dbReference type="Proteomes" id="UP000198287"/>
    </source>
</evidence>
<reference evidence="2 3" key="1">
    <citation type="submission" date="2015-12" db="EMBL/GenBank/DDBJ databases">
        <title>The genome of Folsomia candida.</title>
        <authorList>
            <person name="Faddeeva A."/>
            <person name="Derks M.F."/>
            <person name="Anvar Y."/>
            <person name="Smit S."/>
            <person name="Van Straalen N."/>
            <person name="Roelofs D."/>
        </authorList>
    </citation>
    <scope>NUCLEOTIDE SEQUENCE [LARGE SCALE GENOMIC DNA]</scope>
    <source>
        <strain evidence="2 3">VU population</strain>
        <tissue evidence="2">Whole body</tissue>
    </source>
</reference>
<dbReference type="Pfam" id="PF00348">
    <property type="entry name" value="polyprenyl_synt"/>
    <property type="match status" value="1"/>
</dbReference>
<dbReference type="Gene3D" id="1.10.600.10">
    <property type="entry name" value="Farnesyl Diphosphate Synthase"/>
    <property type="match status" value="1"/>
</dbReference>
<dbReference type="GO" id="GO:0006744">
    <property type="term" value="P:ubiquinone biosynthetic process"/>
    <property type="evidence" value="ECO:0007669"/>
    <property type="project" value="TreeGrafter"/>
</dbReference>
<organism evidence="2 3">
    <name type="scientific">Folsomia candida</name>
    <name type="common">Springtail</name>
    <dbReference type="NCBI Taxonomy" id="158441"/>
    <lineage>
        <taxon>Eukaryota</taxon>
        <taxon>Metazoa</taxon>
        <taxon>Ecdysozoa</taxon>
        <taxon>Arthropoda</taxon>
        <taxon>Hexapoda</taxon>
        <taxon>Collembola</taxon>
        <taxon>Entomobryomorpha</taxon>
        <taxon>Isotomoidea</taxon>
        <taxon>Isotomidae</taxon>
        <taxon>Proisotominae</taxon>
        <taxon>Folsomia</taxon>
    </lineage>
</organism>
<dbReference type="EMBL" id="LNIX01000009">
    <property type="protein sequence ID" value="OXA50140.1"/>
    <property type="molecule type" value="Genomic_DNA"/>
</dbReference>
<dbReference type="GO" id="GO:0004659">
    <property type="term" value="F:prenyltransferase activity"/>
    <property type="evidence" value="ECO:0007669"/>
    <property type="project" value="InterPro"/>
</dbReference>
<sequence>MNKLLFSQRQKIKRVVDVAEDLLGYRLNRLNNSLLWTSLNRPGMTVAVSSHSPAIQESQPVNSENISAIRDDEAKVILRWIDKLKGSEHPLLKYTKQFDTGTSLDRQEFSSSAYQIRSMIVLLVANMFGVPVTNQSSANILVQPSENICSSTDSAIDSVESKQKALAEIAETIYTAHMLHRTVVEIPKEELPTLGTVNSTCASDDGPALEEMGISMHQGNKVATLMGDLLLARCSKALYSLKNSRVTEMMSDSIADFSESEAIALSARVLISNHRTVGYNALPTSKDLKLILSFDKWLRRSSLGIGSLLENACYSSLIFSGQENEVRLLAGKIGHKIGLALQAHKDYVTFENELDSSPQIDLCSLPVIFQLENNSNLISSGDVKQIHEEVRNSSYAKAKTRQALLVLTDDAIRHVSKFSGSSSKLLQDFLATLSS</sequence>
<gene>
    <name evidence="2" type="ORF">Fcan01_14755</name>
</gene>
<dbReference type="SUPFAM" id="SSF48576">
    <property type="entry name" value="Terpenoid synthases"/>
    <property type="match status" value="1"/>
</dbReference>
<dbReference type="GO" id="GO:0008299">
    <property type="term" value="P:isoprenoid biosynthetic process"/>
    <property type="evidence" value="ECO:0007669"/>
    <property type="project" value="InterPro"/>
</dbReference>
<dbReference type="PANTHER" id="PTHR12001:SF55">
    <property type="entry name" value="ALL TRANS-POLYPRENYL-DIPHOSPHATE SYNTHASE PDSS2"/>
    <property type="match status" value="1"/>
</dbReference>
<dbReference type="GO" id="GO:0042811">
    <property type="term" value="P:pheromone biosynthetic process"/>
    <property type="evidence" value="ECO:0007669"/>
    <property type="project" value="UniProtKB-ARBA"/>
</dbReference>
<dbReference type="InterPro" id="IPR000092">
    <property type="entry name" value="Polyprenyl_synt"/>
</dbReference>
<accession>A0A226DYK8</accession>
<dbReference type="AlphaFoldDB" id="A0A226DYK8"/>
<dbReference type="STRING" id="158441.A0A226DYK8"/>
<dbReference type="CDD" id="cd00385">
    <property type="entry name" value="Isoprenoid_Biosyn_C1"/>
    <property type="match status" value="1"/>
</dbReference>
<keyword evidence="3" id="KW-1185">Reference proteome</keyword>